<evidence type="ECO:0000256" key="1">
    <source>
        <dbReference type="SAM" id="Phobius"/>
    </source>
</evidence>
<protein>
    <submittedName>
        <fullName evidence="2">Uncharacterized protein</fullName>
    </submittedName>
</protein>
<evidence type="ECO:0000313" key="3">
    <source>
        <dbReference type="Proteomes" id="UP000095228"/>
    </source>
</evidence>
<keyword evidence="1" id="KW-1133">Transmembrane helix</keyword>
<keyword evidence="1" id="KW-0812">Transmembrane</keyword>
<feature type="transmembrane region" description="Helical" evidence="1">
    <location>
        <begin position="79"/>
        <end position="96"/>
    </location>
</feature>
<evidence type="ECO:0000313" key="2">
    <source>
        <dbReference type="EMBL" id="AOS45699.1"/>
    </source>
</evidence>
<gene>
    <name evidence="2" type="ORF">Verru16b_02786</name>
</gene>
<keyword evidence="3" id="KW-1185">Reference proteome</keyword>
<name>A0A1D8AXS9_9BACT</name>
<dbReference type="EMBL" id="CP016094">
    <property type="protein sequence ID" value="AOS45699.1"/>
    <property type="molecule type" value="Genomic_DNA"/>
</dbReference>
<organism evidence="2 3">
    <name type="scientific">Lacunisphaera limnophila</name>
    <dbReference type="NCBI Taxonomy" id="1838286"/>
    <lineage>
        <taxon>Bacteria</taxon>
        <taxon>Pseudomonadati</taxon>
        <taxon>Verrucomicrobiota</taxon>
        <taxon>Opitutia</taxon>
        <taxon>Opitutales</taxon>
        <taxon>Opitutaceae</taxon>
        <taxon>Lacunisphaera</taxon>
    </lineage>
</organism>
<dbReference type="OrthoDB" id="9986216at2"/>
<proteinExistence type="predicted"/>
<dbReference type="KEGG" id="obg:Verru16b_02786"/>
<dbReference type="RefSeq" id="WP_069962821.1">
    <property type="nucleotide sequence ID" value="NZ_CP016094.1"/>
</dbReference>
<accession>A0A1D8AXS9</accession>
<dbReference type="AlphaFoldDB" id="A0A1D8AXS9"/>
<reference evidence="2 3" key="1">
    <citation type="submission" date="2016-06" db="EMBL/GenBank/DDBJ databases">
        <title>Three novel species with peptidoglycan cell walls form the new genus Lacunisphaera gen. nov. in the family Opitutaceae of the verrucomicrobial subdivision 4.</title>
        <authorList>
            <person name="Rast P."/>
            <person name="Gloeckner I."/>
            <person name="Jogler M."/>
            <person name="Boedeker C."/>
            <person name="Jeske O."/>
            <person name="Wiegand S."/>
            <person name="Reinhardt R."/>
            <person name="Schumann P."/>
            <person name="Rohde M."/>
            <person name="Spring S."/>
            <person name="Gloeckner F.O."/>
            <person name="Jogler C."/>
        </authorList>
    </citation>
    <scope>NUCLEOTIDE SEQUENCE [LARGE SCALE GENOMIC DNA]</scope>
    <source>
        <strain evidence="2 3">IG16b</strain>
    </source>
</reference>
<sequence length="98" mass="11014">MDAKPASEPAKPPRQCYCASLDADFRQKQHIPVGYCGICERCGQPGHTQHFPGPLPYTGAWCDRCVKIVALTWPLKHPAFWTVLFMAVVAGLTYYFKK</sequence>
<dbReference type="Proteomes" id="UP000095228">
    <property type="component" value="Chromosome"/>
</dbReference>
<dbReference type="STRING" id="1838286.Verru16b_02786"/>
<keyword evidence="1" id="KW-0472">Membrane</keyword>